<gene>
    <name evidence="1" type="ORF">D0U91_23045</name>
</gene>
<organism evidence="1">
    <name type="scientific">Salmonella enterica</name>
    <name type="common">Salmonella choleraesuis</name>
    <dbReference type="NCBI Taxonomy" id="28901"/>
    <lineage>
        <taxon>Bacteria</taxon>
        <taxon>Pseudomonadati</taxon>
        <taxon>Pseudomonadota</taxon>
        <taxon>Gammaproteobacteria</taxon>
        <taxon>Enterobacterales</taxon>
        <taxon>Enterobacteriaceae</taxon>
        <taxon>Salmonella</taxon>
    </lineage>
</organism>
<evidence type="ECO:0000313" key="1">
    <source>
        <dbReference type="EMBL" id="EBO7435185.1"/>
    </source>
</evidence>
<sequence length="124" mass="14881">MLKYKSLKDFLDEQKQQELYKKRLAEKLYYTIKKGTAEEILSVFKQCSESGLDFKQVKHDYLLEYFDTFRSGYNKPSILITRLIISYQKIISVKAIQSFYNNIYYRHLLDDEELIELTSLIIKD</sequence>
<accession>A0A5U1KN86</accession>
<dbReference type="EMBL" id="AAGJMH010000034">
    <property type="protein sequence ID" value="EBO7435185.1"/>
    <property type="molecule type" value="Genomic_DNA"/>
</dbReference>
<dbReference type="AlphaFoldDB" id="A0A5U1KN86"/>
<name>A0A5U1KN86_SALER</name>
<reference evidence="1" key="1">
    <citation type="submission" date="2018-08" db="EMBL/GenBank/DDBJ databases">
        <authorList>
            <consortium name="PulseNet: The National Subtyping Network for Foodborne Disease Surveillance"/>
            <person name="Tarr C.L."/>
            <person name="Trees E."/>
            <person name="Katz L.S."/>
            <person name="Carleton-Romer H.A."/>
            <person name="Stroika S."/>
            <person name="Kucerova Z."/>
            <person name="Roache K.F."/>
            <person name="Sabol A.L."/>
            <person name="Besser J."/>
            <person name="Gerner-Smidt P."/>
        </authorList>
    </citation>
    <scope>NUCLEOTIDE SEQUENCE</scope>
    <source>
        <strain evidence="1">PNUSAS046152</strain>
    </source>
</reference>
<proteinExistence type="predicted"/>
<comment type="caution">
    <text evidence="1">The sequence shown here is derived from an EMBL/GenBank/DDBJ whole genome shotgun (WGS) entry which is preliminary data.</text>
</comment>
<protein>
    <submittedName>
        <fullName evidence="1">Uncharacterized protein</fullName>
    </submittedName>
</protein>